<protein>
    <submittedName>
        <fullName evidence="3">Glycosyltransferase</fullName>
    </submittedName>
</protein>
<organism evidence="3 4">
    <name type="scientific">Pseudanabaena frigida</name>
    <dbReference type="NCBI Taxonomy" id="945775"/>
    <lineage>
        <taxon>Bacteria</taxon>
        <taxon>Bacillati</taxon>
        <taxon>Cyanobacteriota</taxon>
        <taxon>Cyanophyceae</taxon>
        <taxon>Pseudanabaenales</taxon>
        <taxon>Pseudanabaenaceae</taxon>
        <taxon>Pseudanabaena</taxon>
    </lineage>
</organism>
<reference evidence="3 4" key="2">
    <citation type="submission" date="2018-06" db="EMBL/GenBank/DDBJ databases">
        <title>Metagenomic assembly of (sub)arctic Cyanobacteria and their associated microbiome from non-axenic cultures.</title>
        <authorList>
            <person name="Baurain D."/>
        </authorList>
    </citation>
    <scope>NUCLEOTIDE SEQUENCE [LARGE SCALE GENOMIC DNA]</scope>
    <source>
        <strain evidence="3">ULC066bin1</strain>
    </source>
</reference>
<proteinExistence type="predicted"/>
<accession>A0A2W4W1Z6</accession>
<evidence type="ECO:0000313" key="4">
    <source>
        <dbReference type="Proteomes" id="UP000249467"/>
    </source>
</evidence>
<gene>
    <name evidence="3" type="ORF">DCF19_18565</name>
</gene>
<dbReference type="Pfam" id="PF00534">
    <property type="entry name" value="Glycos_transf_1"/>
    <property type="match status" value="1"/>
</dbReference>
<keyword evidence="3" id="KW-0808">Transferase</keyword>
<evidence type="ECO:0000259" key="2">
    <source>
        <dbReference type="Pfam" id="PF13439"/>
    </source>
</evidence>
<dbReference type="Proteomes" id="UP000249467">
    <property type="component" value="Unassembled WGS sequence"/>
</dbReference>
<dbReference type="Pfam" id="PF13439">
    <property type="entry name" value="Glyco_transf_4"/>
    <property type="match status" value="1"/>
</dbReference>
<feature type="domain" description="Glycosyl transferase family 1" evidence="1">
    <location>
        <begin position="191"/>
        <end position="346"/>
    </location>
</feature>
<dbReference type="PANTHER" id="PTHR45871:SF1">
    <property type="entry name" value="PHOSPHATIDYLINOSITOL N-ACETYLGLUCOSAMINYLTRANSFERASE SUBUNIT A"/>
    <property type="match status" value="1"/>
</dbReference>
<dbReference type="Gene3D" id="3.40.50.2000">
    <property type="entry name" value="Glycogen Phosphorylase B"/>
    <property type="match status" value="2"/>
</dbReference>
<dbReference type="InterPro" id="IPR001296">
    <property type="entry name" value="Glyco_trans_1"/>
</dbReference>
<dbReference type="GO" id="GO:0016757">
    <property type="term" value="F:glycosyltransferase activity"/>
    <property type="evidence" value="ECO:0007669"/>
    <property type="project" value="InterPro"/>
</dbReference>
<evidence type="ECO:0000259" key="1">
    <source>
        <dbReference type="Pfam" id="PF00534"/>
    </source>
</evidence>
<dbReference type="InterPro" id="IPR028098">
    <property type="entry name" value="Glyco_trans_4-like_N"/>
</dbReference>
<name>A0A2W4W1Z6_9CYAN</name>
<dbReference type="SUPFAM" id="SSF53756">
    <property type="entry name" value="UDP-Glycosyltransferase/glycogen phosphorylase"/>
    <property type="match status" value="1"/>
</dbReference>
<dbReference type="PANTHER" id="PTHR45871">
    <property type="entry name" value="N-ACETYLGLUCOSAMINYL-PHOSPHATIDYLINOSITOL BIOSYNTHETIC PROTEIN"/>
    <property type="match status" value="1"/>
</dbReference>
<dbReference type="AlphaFoldDB" id="A0A2W4W1Z6"/>
<dbReference type="CDD" id="cd03801">
    <property type="entry name" value="GT4_PimA-like"/>
    <property type="match status" value="1"/>
</dbReference>
<reference evidence="3 4" key="1">
    <citation type="submission" date="2018-04" db="EMBL/GenBank/DDBJ databases">
        <authorList>
            <person name="Go L.Y."/>
            <person name="Mitchell J.A."/>
        </authorList>
    </citation>
    <scope>NUCLEOTIDE SEQUENCE [LARGE SCALE GENOMIC DNA]</scope>
    <source>
        <strain evidence="3">ULC066bin1</strain>
    </source>
</reference>
<dbReference type="EMBL" id="QBML01000030">
    <property type="protein sequence ID" value="PZO37507.1"/>
    <property type="molecule type" value="Genomic_DNA"/>
</dbReference>
<comment type="caution">
    <text evidence="3">The sequence shown here is derived from an EMBL/GenBank/DDBJ whole genome shotgun (WGS) entry which is preliminary data.</text>
</comment>
<sequence length="382" mass="43038">MTKPTNIHLWIPELFLSKGGIQVFSGFLLEALKTLYPQANLSVALKNDTADLVDQNVESIDNLQIYCSGKIASPFRTLFFALQLMRLAIAQKPKLVIITHLNFAPIAFILKKLIGTRYIAIAHGVEAWNIQNPLIKKSLHAANLILAVSHFTRDRLCQEQGLSPDKVGVLHNTFDPKNWEITTKPKYLLEKYRLRPEQKTILTVSRLVSSEQYKGYDHLLTAMPAICQTIPDVHYIIVGKGSDRDRIEKIIEQNNLKNYVTLAGFIPDEDLSDYYNLCDLFAMPSRREGFGIVYLEALACGKPVLGGNLDGAVDALCHGELGVLINPENPQEIAEAIIQILLSKHKNQLIYQPDLLRKKAILTFGIEKFQRTLSNYLSIFLD</sequence>
<evidence type="ECO:0000313" key="3">
    <source>
        <dbReference type="EMBL" id="PZO37507.1"/>
    </source>
</evidence>
<feature type="domain" description="Glycosyltransferase subfamily 4-like N-terminal" evidence="2">
    <location>
        <begin position="70"/>
        <end position="176"/>
    </location>
</feature>